<evidence type="ECO:0000256" key="1">
    <source>
        <dbReference type="ARBA" id="ARBA00001946"/>
    </source>
</evidence>
<dbReference type="PANTHER" id="PTHR45138">
    <property type="entry name" value="REGULATORY COMPONENTS OF SENSORY TRANSDUCTION SYSTEM"/>
    <property type="match status" value="1"/>
</dbReference>
<dbReference type="Pfam" id="PF17155">
    <property type="entry name" value="GAPES1"/>
    <property type="match status" value="1"/>
</dbReference>
<evidence type="ECO:0000313" key="9">
    <source>
        <dbReference type="Proteomes" id="UP000250561"/>
    </source>
</evidence>
<dbReference type="Gene3D" id="3.30.70.270">
    <property type="match status" value="1"/>
</dbReference>
<evidence type="ECO:0000256" key="2">
    <source>
        <dbReference type="ARBA" id="ARBA00004665"/>
    </source>
</evidence>
<feature type="domain" description="GGDEF" evidence="7">
    <location>
        <begin position="255"/>
        <end position="377"/>
    </location>
</feature>
<evidence type="ECO:0000256" key="3">
    <source>
        <dbReference type="ARBA" id="ARBA00012528"/>
    </source>
</evidence>
<dbReference type="InterPro" id="IPR033420">
    <property type="entry name" value="GAPES1"/>
</dbReference>
<keyword evidence="8" id="KW-0808">Transferase</keyword>
<dbReference type="InterPro" id="IPR029787">
    <property type="entry name" value="Nucleotide_cyclase"/>
</dbReference>
<comment type="pathway">
    <text evidence="2">Purine metabolism; 3',5'-cyclic di-GMP biosynthesis.</text>
</comment>
<proteinExistence type="predicted"/>
<evidence type="ECO:0000256" key="4">
    <source>
        <dbReference type="ARBA" id="ARBA00023134"/>
    </source>
</evidence>
<dbReference type="GO" id="GO:0005886">
    <property type="term" value="C:plasma membrane"/>
    <property type="evidence" value="ECO:0007669"/>
    <property type="project" value="TreeGrafter"/>
</dbReference>
<dbReference type="EMBL" id="UARS01000009">
    <property type="protein sequence ID" value="SPW55011.1"/>
    <property type="molecule type" value="Genomic_DNA"/>
</dbReference>
<comment type="catalytic activity">
    <reaction evidence="5">
        <text>2 GTP = 3',3'-c-di-GMP + 2 diphosphate</text>
        <dbReference type="Rhea" id="RHEA:24898"/>
        <dbReference type="ChEBI" id="CHEBI:33019"/>
        <dbReference type="ChEBI" id="CHEBI:37565"/>
        <dbReference type="ChEBI" id="CHEBI:58805"/>
        <dbReference type="EC" id="2.7.7.65"/>
    </reaction>
</comment>
<dbReference type="NCBIfam" id="NF040885">
    <property type="entry name" value="diguan_DgcJ"/>
    <property type="match status" value="1"/>
</dbReference>
<dbReference type="EC" id="2.7.7.65" evidence="3"/>
<gene>
    <name evidence="8" type="primary">dosC_1</name>
    <name evidence="8" type="ORF">NCTC11126_04668</name>
</gene>
<dbReference type="GO" id="GO:0052621">
    <property type="term" value="F:diguanylate cyclase activity"/>
    <property type="evidence" value="ECO:0007669"/>
    <property type="project" value="UniProtKB-EC"/>
</dbReference>
<keyword evidence="6" id="KW-0812">Transmembrane</keyword>
<dbReference type="CDD" id="cd01949">
    <property type="entry name" value="GGDEF"/>
    <property type="match status" value="1"/>
</dbReference>
<organism evidence="8 9">
    <name type="scientific">Escherichia coli</name>
    <dbReference type="NCBI Taxonomy" id="562"/>
    <lineage>
        <taxon>Bacteria</taxon>
        <taxon>Pseudomonadati</taxon>
        <taxon>Pseudomonadota</taxon>
        <taxon>Gammaproteobacteria</taxon>
        <taxon>Enterobacterales</taxon>
        <taxon>Enterobacteriaceae</taxon>
        <taxon>Escherichia</taxon>
    </lineage>
</organism>
<dbReference type="PROSITE" id="PS50887">
    <property type="entry name" value="GGDEF"/>
    <property type="match status" value="1"/>
</dbReference>
<dbReference type="Gene3D" id="3.30.450.20">
    <property type="entry name" value="PAS domain"/>
    <property type="match status" value="1"/>
</dbReference>
<evidence type="ECO:0000256" key="6">
    <source>
        <dbReference type="SAM" id="Phobius"/>
    </source>
</evidence>
<sequence>MWKLQHYYPLFDQAVEGNRHQDDYGSGLGMAEEKFHYYLDLNDRYVYFYEPVNVEYFAMNNWSFLQSGSIGIDRKDIEKVFTGRTVLSSIYQDQRTKQNVMSLLTPVYVAGQLKGIVLLDINKNNLRNIFYTHDRPLLWRFLNVTLTDTDSGRDIIINQSEDNLFQYVSYVHDLPGGIRVSLSIDILYFITSSWKSVLFWILTALILLNMVRMHFRLYQNVSRENISDAMTGLYNRKILTPELEQRLQKLVQSGSSVMFIAIDMDKLKLINDTLGHQEGDLAITLLAQAIKQSIRKSDYAIRLGGDEFCIILVDSTPQIAAQLPERIEKRLQHIAPQKEIGFSSGIYAMKENDTYMMRIKLPMSVYMSISRTKNSRS</sequence>
<keyword evidence="6" id="KW-1133">Transmembrane helix</keyword>
<evidence type="ECO:0000256" key="5">
    <source>
        <dbReference type="ARBA" id="ARBA00034247"/>
    </source>
</evidence>
<dbReference type="Pfam" id="PF00990">
    <property type="entry name" value="GGDEF"/>
    <property type="match status" value="1"/>
</dbReference>
<accession>A0A2X1LHF9</accession>
<dbReference type="NCBIfam" id="TIGR00254">
    <property type="entry name" value="GGDEF"/>
    <property type="match status" value="1"/>
</dbReference>
<dbReference type="GO" id="GO:1902201">
    <property type="term" value="P:negative regulation of bacterial-type flagellum-dependent cell motility"/>
    <property type="evidence" value="ECO:0007669"/>
    <property type="project" value="TreeGrafter"/>
</dbReference>
<comment type="cofactor">
    <cofactor evidence="1">
        <name>Mg(2+)</name>
        <dbReference type="ChEBI" id="CHEBI:18420"/>
    </cofactor>
</comment>
<dbReference type="GO" id="GO:0005525">
    <property type="term" value="F:GTP binding"/>
    <property type="evidence" value="ECO:0007669"/>
    <property type="project" value="UniProtKB-KW"/>
</dbReference>
<evidence type="ECO:0000313" key="8">
    <source>
        <dbReference type="EMBL" id="SPW55011.1"/>
    </source>
</evidence>
<dbReference type="InterPro" id="IPR043128">
    <property type="entry name" value="Rev_trsase/Diguanyl_cyclase"/>
</dbReference>
<keyword evidence="6" id="KW-0472">Membrane</keyword>
<reference evidence="8 9" key="1">
    <citation type="submission" date="2018-06" db="EMBL/GenBank/DDBJ databases">
        <authorList>
            <consortium name="Pathogen Informatics"/>
            <person name="Doyle S."/>
        </authorList>
    </citation>
    <scope>NUCLEOTIDE SEQUENCE [LARGE SCALE GENOMIC DNA]</scope>
    <source>
        <strain evidence="8 9">NCTC11126</strain>
    </source>
</reference>
<protein>
    <recommendedName>
        <fullName evidence="3">diguanylate cyclase</fullName>
        <ecNumber evidence="3">2.7.7.65</ecNumber>
    </recommendedName>
</protein>
<feature type="transmembrane region" description="Helical" evidence="6">
    <location>
        <begin position="186"/>
        <end position="208"/>
    </location>
</feature>
<dbReference type="InterPro" id="IPR000160">
    <property type="entry name" value="GGDEF_dom"/>
</dbReference>
<dbReference type="SUPFAM" id="SSF55073">
    <property type="entry name" value="Nucleotide cyclase"/>
    <property type="match status" value="1"/>
</dbReference>
<name>A0A2X1LHF9_ECOLX</name>
<dbReference type="PANTHER" id="PTHR45138:SF22">
    <property type="entry name" value="DIGUANYLATE CYCLASE DGCJ-RELATED"/>
    <property type="match status" value="1"/>
</dbReference>
<keyword evidence="4" id="KW-0342">GTP-binding</keyword>
<dbReference type="SMART" id="SM00267">
    <property type="entry name" value="GGDEF"/>
    <property type="match status" value="1"/>
</dbReference>
<dbReference type="GO" id="GO:0043709">
    <property type="term" value="P:cell adhesion involved in single-species biofilm formation"/>
    <property type="evidence" value="ECO:0007669"/>
    <property type="project" value="TreeGrafter"/>
</dbReference>
<keyword evidence="4" id="KW-0547">Nucleotide-binding</keyword>
<dbReference type="AlphaFoldDB" id="A0A2X1LHF9"/>
<dbReference type="InterPro" id="IPR050469">
    <property type="entry name" value="Diguanylate_Cyclase"/>
</dbReference>
<evidence type="ECO:0000259" key="7">
    <source>
        <dbReference type="PROSITE" id="PS50887"/>
    </source>
</evidence>
<dbReference type="Proteomes" id="UP000250561">
    <property type="component" value="Unassembled WGS sequence"/>
</dbReference>
<keyword evidence="8" id="KW-0548">Nucleotidyltransferase</keyword>
<dbReference type="InterPro" id="IPR049828">
    <property type="entry name" value="DgcJ_diguan"/>
</dbReference>